<protein>
    <submittedName>
        <fullName evidence="1">Uncharacterized protein</fullName>
    </submittedName>
</protein>
<sequence>MMRRKLLIRLVAFYGDMVVGRPLIWPEQYGGGGGVGGGGGGGGGG</sequence>
<evidence type="ECO:0000313" key="2">
    <source>
        <dbReference type="Proteomes" id="UP000281553"/>
    </source>
</evidence>
<keyword evidence="2" id="KW-1185">Reference proteome</keyword>
<feature type="non-terminal residue" evidence="1">
    <location>
        <position position="45"/>
    </location>
</feature>
<proteinExistence type="predicted"/>
<organism evidence="1 2">
    <name type="scientific">Dibothriocephalus latus</name>
    <name type="common">Fish tapeworm</name>
    <name type="synonym">Diphyllobothrium latum</name>
    <dbReference type="NCBI Taxonomy" id="60516"/>
    <lineage>
        <taxon>Eukaryota</taxon>
        <taxon>Metazoa</taxon>
        <taxon>Spiralia</taxon>
        <taxon>Lophotrochozoa</taxon>
        <taxon>Platyhelminthes</taxon>
        <taxon>Cestoda</taxon>
        <taxon>Eucestoda</taxon>
        <taxon>Diphyllobothriidea</taxon>
        <taxon>Diphyllobothriidae</taxon>
        <taxon>Dibothriocephalus</taxon>
    </lineage>
</organism>
<accession>A0A3P7L2Q8</accession>
<evidence type="ECO:0000313" key="1">
    <source>
        <dbReference type="EMBL" id="VDN11615.1"/>
    </source>
</evidence>
<reference evidence="1 2" key="1">
    <citation type="submission" date="2018-11" db="EMBL/GenBank/DDBJ databases">
        <authorList>
            <consortium name="Pathogen Informatics"/>
        </authorList>
    </citation>
    <scope>NUCLEOTIDE SEQUENCE [LARGE SCALE GENOMIC DNA]</scope>
</reference>
<name>A0A3P7L2Q8_DIBLA</name>
<dbReference type="EMBL" id="UYRU01051859">
    <property type="protein sequence ID" value="VDN11615.1"/>
    <property type="molecule type" value="Genomic_DNA"/>
</dbReference>
<dbReference type="Proteomes" id="UP000281553">
    <property type="component" value="Unassembled WGS sequence"/>
</dbReference>
<gene>
    <name evidence="1" type="ORF">DILT_LOCUS7446</name>
</gene>
<dbReference type="AlphaFoldDB" id="A0A3P7L2Q8"/>